<accession>A0A067DX93</accession>
<dbReference type="PANTHER" id="PTHR37722">
    <property type="entry name" value="OS01G0167700 PROTEIN"/>
    <property type="match status" value="1"/>
</dbReference>
<keyword evidence="2" id="KW-1185">Reference proteome</keyword>
<dbReference type="EMBL" id="KK785397">
    <property type="protein sequence ID" value="KDO43206.1"/>
    <property type="molecule type" value="Genomic_DNA"/>
</dbReference>
<dbReference type="PANTHER" id="PTHR37722:SF2">
    <property type="entry name" value="OS01G0167700 PROTEIN"/>
    <property type="match status" value="1"/>
</dbReference>
<dbReference type="AlphaFoldDB" id="A0A067DX93"/>
<proteinExistence type="predicted"/>
<evidence type="ECO:0000313" key="1">
    <source>
        <dbReference type="EMBL" id="KDO43206.1"/>
    </source>
</evidence>
<dbReference type="Proteomes" id="UP000027120">
    <property type="component" value="Unassembled WGS sequence"/>
</dbReference>
<evidence type="ECO:0000313" key="2">
    <source>
        <dbReference type="Proteomes" id="UP000027120"/>
    </source>
</evidence>
<name>A0A067DX93_CITSI</name>
<organism evidence="1 2">
    <name type="scientific">Citrus sinensis</name>
    <name type="common">Sweet orange</name>
    <name type="synonym">Citrus aurantium var. sinensis</name>
    <dbReference type="NCBI Taxonomy" id="2711"/>
    <lineage>
        <taxon>Eukaryota</taxon>
        <taxon>Viridiplantae</taxon>
        <taxon>Streptophyta</taxon>
        <taxon>Embryophyta</taxon>
        <taxon>Tracheophyta</taxon>
        <taxon>Spermatophyta</taxon>
        <taxon>Magnoliopsida</taxon>
        <taxon>eudicotyledons</taxon>
        <taxon>Gunneridae</taxon>
        <taxon>Pentapetalae</taxon>
        <taxon>rosids</taxon>
        <taxon>malvids</taxon>
        <taxon>Sapindales</taxon>
        <taxon>Rutaceae</taxon>
        <taxon>Aurantioideae</taxon>
        <taxon>Citrus</taxon>
    </lineage>
</organism>
<gene>
    <name evidence="1" type="ORF">CISIN_1g036920mg</name>
</gene>
<reference evidence="1 2" key="1">
    <citation type="submission" date="2014-04" db="EMBL/GenBank/DDBJ databases">
        <authorList>
            <consortium name="International Citrus Genome Consortium"/>
            <person name="Gmitter F."/>
            <person name="Chen C."/>
            <person name="Farmerie W."/>
            <person name="Harkins T."/>
            <person name="Desany B."/>
            <person name="Mohiuddin M."/>
            <person name="Kodira C."/>
            <person name="Borodovsky M."/>
            <person name="Lomsadze A."/>
            <person name="Burns P."/>
            <person name="Jenkins J."/>
            <person name="Prochnik S."/>
            <person name="Shu S."/>
            <person name="Chapman J."/>
            <person name="Pitluck S."/>
            <person name="Schmutz J."/>
            <person name="Rokhsar D."/>
        </authorList>
    </citation>
    <scope>NUCLEOTIDE SEQUENCE</scope>
</reference>
<sequence length="92" mass="10050">MLLWMGGSRRKVTTQQQTAVLDSHADPKEHRSLDVLSLLNLSTTAEERKCACLNEISVFDLLADDGPSGNLEASPVHEAHVAFSVEGIKLLH</sequence>
<protein>
    <submittedName>
        <fullName evidence="1">Uncharacterized protein</fullName>
    </submittedName>
</protein>